<keyword evidence="2 6" id="KW-0436">Ligase</keyword>
<dbReference type="HOGENOM" id="CLU_059327_1_2_0"/>
<evidence type="ECO:0000313" key="11">
    <source>
        <dbReference type="Proteomes" id="UP000000379"/>
    </source>
</evidence>
<keyword evidence="11" id="KW-1185">Reference proteome</keyword>
<dbReference type="Gene3D" id="3.40.50.620">
    <property type="entry name" value="HUPs"/>
    <property type="match status" value="1"/>
</dbReference>
<gene>
    <name evidence="10" type="ordered locus">Trad_2174</name>
</gene>
<feature type="domain" description="NAD/GMP synthase" evidence="9">
    <location>
        <begin position="39"/>
        <end position="276"/>
    </location>
</feature>
<dbReference type="Proteomes" id="UP000000379">
    <property type="component" value="Chromosome"/>
</dbReference>
<organism evidence="10 11">
    <name type="scientific">Truepera radiovictrix (strain DSM 17093 / CIP 108686 / LMG 22925 / RQ-24)</name>
    <dbReference type="NCBI Taxonomy" id="649638"/>
    <lineage>
        <taxon>Bacteria</taxon>
        <taxon>Thermotogati</taxon>
        <taxon>Deinococcota</taxon>
        <taxon>Deinococci</taxon>
        <taxon>Trueperales</taxon>
        <taxon>Trueperaceae</taxon>
        <taxon>Truepera</taxon>
    </lineage>
</organism>
<dbReference type="GO" id="GO:0003952">
    <property type="term" value="F:NAD+ synthase (glutamine-hydrolyzing) activity"/>
    <property type="evidence" value="ECO:0007669"/>
    <property type="project" value="InterPro"/>
</dbReference>
<reference evidence="11" key="1">
    <citation type="submission" date="2010-05" db="EMBL/GenBank/DDBJ databases">
        <title>The complete genome of Truepera radiovictris DSM 17093.</title>
        <authorList>
            <consortium name="US DOE Joint Genome Institute (JGI-PGF)"/>
            <person name="Lucas S."/>
            <person name="Copeland A."/>
            <person name="Lapidus A."/>
            <person name="Glavina del Rio T."/>
            <person name="Dalin E."/>
            <person name="Tice H."/>
            <person name="Bruce D."/>
            <person name="Goodwin L."/>
            <person name="Pitluck S."/>
            <person name="Kyrpides N."/>
            <person name="Mavromatis K."/>
            <person name="Ovchinnikova G."/>
            <person name="Munk A.C."/>
            <person name="Detter J.C."/>
            <person name="Han C."/>
            <person name="Tapia R."/>
            <person name="Land M."/>
            <person name="Hauser L."/>
            <person name="Markowitz V."/>
            <person name="Cheng J.-F."/>
            <person name="Hugenholtz P."/>
            <person name="Woyke T."/>
            <person name="Wu D."/>
            <person name="Tindall B."/>
            <person name="Pomrenke H.G."/>
            <person name="Brambilla E."/>
            <person name="Klenk H.-P."/>
            <person name="Eisen J.A."/>
        </authorList>
    </citation>
    <scope>NUCLEOTIDE SEQUENCE [LARGE SCALE GENOMIC DNA]</scope>
    <source>
        <strain evidence="11">DSM 17093 / CIP 108686 / LMG 22925 / RQ-24</strain>
    </source>
</reference>
<evidence type="ECO:0000256" key="7">
    <source>
        <dbReference type="RuleBase" id="RU003812"/>
    </source>
</evidence>
<dbReference type="AlphaFoldDB" id="D7CRV9"/>
<evidence type="ECO:0000256" key="3">
    <source>
        <dbReference type="ARBA" id="ARBA00022741"/>
    </source>
</evidence>
<dbReference type="NCBIfam" id="TIGR00552">
    <property type="entry name" value="nadE"/>
    <property type="match status" value="1"/>
</dbReference>
<evidence type="ECO:0000256" key="6">
    <source>
        <dbReference type="RuleBase" id="RU003811"/>
    </source>
</evidence>
<evidence type="ECO:0000313" key="10">
    <source>
        <dbReference type="EMBL" id="ADI15287.1"/>
    </source>
</evidence>
<dbReference type="PANTHER" id="PTHR23090:SF9">
    <property type="entry name" value="GLUTAMINE-DEPENDENT NAD(+) SYNTHETASE"/>
    <property type="match status" value="1"/>
</dbReference>
<evidence type="ECO:0000256" key="5">
    <source>
        <dbReference type="ARBA" id="ARBA00023027"/>
    </source>
</evidence>
<dbReference type="InterPro" id="IPR003694">
    <property type="entry name" value="NAD_synthase"/>
</dbReference>
<accession>D7CRV9</accession>
<feature type="region of interest" description="Disordered" evidence="8">
    <location>
        <begin position="1"/>
        <end position="20"/>
    </location>
</feature>
<dbReference type="GO" id="GO:0009435">
    <property type="term" value="P:NAD+ biosynthetic process"/>
    <property type="evidence" value="ECO:0007669"/>
    <property type="project" value="UniProtKB-UniPathway"/>
</dbReference>
<dbReference type="GO" id="GO:0008795">
    <property type="term" value="F:NAD+ synthase activity"/>
    <property type="evidence" value="ECO:0007669"/>
    <property type="project" value="UniProtKB-EC"/>
</dbReference>
<reference evidence="10 11" key="2">
    <citation type="journal article" date="2011" name="Stand. Genomic Sci.">
        <title>Complete genome sequence of Truepera radiovictrix type strain (RQ-24).</title>
        <authorList>
            <person name="Ivanova N."/>
            <person name="Rohde C."/>
            <person name="Munk C."/>
            <person name="Nolan M."/>
            <person name="Lucas S."/>
            <person name="Del Rio T.G."/>
            <person name="Tice H."/>
            <person name="Deshpande S."/>
            <person name="Cheng J.F."/>
            <person name="Tapia R."/>
            <person name="Han C."/>
            <person name="Goodwin L."/>
            <person name="Pitluck S."/>
            <person name="Liolios K."/>
            <person name="Mavromatis K."/>
            <person name="Mikhailova N."/>
            <person name="Pati A."/>
            <person name="Chen A."/>
            <person name="Palaniappan K."/>
            <person name="Land M."/>
            <person name="Hauser L."/>
            <person name="Chang Y.J."/>
            <person name="Jeffries C.D."/>
            <person name="Brambilla E."/>
            <person name="Rohde M."/>
            <person name="Goker M."/>
            <person name="Tindall B.J."/>
            <person name="Woyke T."/>
            <person name="Bristow J."/>
            <person name="Eisen J.A."/>
            <person name="Markowitz V."/>
            <person name="Hugenholtz P."/>
            <person name="Kyrpides N.C."/>
            <person name="Klenk H.P."/>
            <person name="Lapidus A."/>
        </authorList>
    </citation>
    <scope>NUCLEOTIDE SEQUENCE [LARGE SCALE GENOMIC DNA]</scope>
    <source>
        <strain evidence="11">DSM 17093 / CIP 108686 / LMG 22925 / RQ-24</strain>
    </source>
</reference>
<evidence type="ECO:0000256" key="2">
    <source>
        <dbReference type="ARBA" id="ARBA00022598"/>
    </source>
</evidence>
<dbReference type="SUPFAM" id="SSF52402">
    <property type="entry name" value="Adenine nucleotide alpha hydrolases-like"/>
    <property type="match status" value="1"/>
</dbReference>
<keyword evidence="3 6" id="KW-0547">Nucleotide-binding</keyword>
<keyword evidence="4 6" id="KW-0067">ATP-binding</keyword>
<evidence type="ECO:0000259" key="9">
    <source>
        <dbReference type="Pfam" id="PF02540"/>
    </source>
</evidence>
<dbReference type="NCBIfam" id="NF010587">
    <property type="entry name" value="PRK13980.1"/>
    <property type="match status" value="1"/>
</dbReference>
<dbReference type="UniPathway" id="UPA00253">
    <property type="reaction ID" value="UER00333"/>
</dbReference>
<dbReference type="KEGG" id="tra:Trad_2174"/>
<comment type="pathway">
    <text evidence="1">Cofactor biosynthesis; NAD(+) biosynthesis.</text>
</comment>
<keyword evidence="5 6" id="KW-0520">NAD</keyword>
<dbReference type="eggNOG" id="COG0171">
    <property type="taxonomic scope" value="Bacteria"/>
</dbReference>
<name>D7CRV9_TRURR</name>
<comment type="catalytic activity">
    <reaction evidence="7">
        <text>deamido-NAD(+) + NH4(+) + ATP = AMP + diphosphate + NAD(+) + H(+)</text>
        <dbReference type="Rhea" id="RHEA:21188"/>
        <dbReference type="ChEBI" id="CHEBI:15378"/>
        <dbReference type="ChEBI" id="CHEBI:28938"/>
        <dbReference type="ChEBI" id="CHEBI:30616"/>
        <dbReference type="ChEBI" id="CHEBI:33019"/>
        <dbReference type="ChEBI" id="CHEBI:57540"/>
        <dbReference type="ChEBI" id="CHEBI:58437"/>
        <dbReference type="ChEBI" id="CHEBI:456215"/>
        <dbReference type="EC" id="6.3.1.5"/>
    </reaction>
</comment>
<dbReference type="GO" id="GO:0005524">
    <property type="term" value="F:ATP binding"/>
    <property type="evidence" value="ECO:0007669"/>
    <property type="project" value="UniProtKB-KW"/>
</dbReference>
<dbReference type="EC" id="6.3.1.5" evidence="7"/>
<dbReference type="PANTHER" id="PTHR23090">
    <property type="entry name" value="NH 3 /GLUTAMINE-DEPENDENT NAD + SYNTHETASE"/>
    <property type="match status" value="1"/>
</dbReference>
<dbReference type="GO" id="GO:0004359">
    <property type="term" value="F:glutaminase activity"/>
    <property type="evidence" value="ECO:0007669"/>
    <property type="project" value="InterPro"/>
</dbReference>
<sequence length="296" mass="32171">MSELKGARTAPRAALPMTRAEGRPRKPLALNLELTTDFLVSFLRDEVTRRKGFDRVVVPLSGGIDSAVTAYLAARAFGPENVHALRLPYRASDPDSLAHAQLVVDALGLPAETLDITEMVDAYARLVPDVTPHRLGNVMARVRMIVAFDKAAELGAVHLGTGNKTERFFGYYTWHDVADAAPVSPLGDLFKTQVRALAEHLGVPEAVRRKPPSADLVVGQSDEADLGISYERADTILIHHLSGYGDAYIESLGFSAAEIALVRGLVAKTHWKRALPIHAVVSSTAIGEFYLRPVDY</sequence>
<dbReference type="CDD" id="cd00553">
    <property type="entry name" value="NAD_synthase"/>
    <property type="match status" value="1"/>
</dbReference>
<evidence type="ECO:0000256" key="8">
    <source>
        <dbReference type="SAM" id="MobiDB-lite"/>
    </source>
</evidence>
<dbReference type="EMBL" id="CP002049">
    <property type="protein sequence ID" value="ADI15287.1"/>
    <property type="molecule type" value="Genomic_DNA"/>
</dbReference>
<dbReference type="GO" id="GO:0005737">
    <property type="term" value="C:cytoplasm"/>
    <property type="evidence" value="ECO:0007669"/>
    <property type="project" value="InterPro"/>
</dbReference>
<dbReference type="InterPro" id="IPR022310">
    <property type="entry name" value="NAD/GMP_synthase"/>
</dbReference>
<comment type="similarity">
    <text evidence="6">Belongs to the NAD synthetase family.</text>
</comment>
<dbReference type="STRING" id="649638.Trad_2174"/>
<dbReference type="Pfam" id="PF02540">
    <property type="entry name" value="NAD_synthase"/>
    <property type="match status" value="1"/>
</dbReference>
<dbReference type="InterPro" id="IPR014729">
    <property type="entry name" value="Rossmann-like_a/b/a_fold"/>
</dbReference>
<protein>
    <recommendedName>
        <fullName evidence="7">NH(3)-dependent NAD(+) synthetase</fullName>
        <ecNumber evidence="7">6.3.1.5</ecNumber>
    </recommendedName>
</protein>
<evidence type="ECO:0000256" key="4">
    <source>
        <dbReference type="ARBA" id="ARBA00022840"/>
    </source>
</evidence>
<proteinExistence type="inferred from homology"/>
<evidence type="ECO:0000256" key="1">
    <source>
        <dbReference type="ARBA" id="ARBA00004790"/>
    </source>
</evidence>